<proteinExistence type="inferred from homology"/>
<evidence type="ECO:0000313" key="9">
    <source>
        <dbReference type="WBParaSite" id="Pan_g8682.t1"/>
    </source>
</evidence>
<evidence type="ECO:0000313" key="8">
    <source>
        <dbReference type="Proteomes" id="UP000492821"/>
    </source>
</evidence>
<organism evidence="8 9">
    <name type="scientific">Panagrellus redivivus</name>
    <name type="common">Microworm</name>
    <dbReference type="NCBI Taxonomy" id="6233"/>
    <lineage>
        <taxon>Eukaryota</taxon>
        <taxon>Metazoa</taxon>
        <taxon>Ecdysozoa</taxon>
        <taxon>Nematoda</taxon>
        <taxon>Chromadorea</taxon>
        <taxon>Rhabditida</taxon>
        <taxon>Tylenchina</taxon>
        <taxon>Panagrolaimomorpha</taxon>
        <taxon>Panagrolaimoidea</taxon>
        <taxon>Panagrolaimidae</taxon>
        <taxon>Panagrellus</taxon>
    </lineage>
</organism>
<comment type="subcellular location">
    <subcellularLocation>
        <location evidence="1">Membrane</location>
    </subcellularLocation>
</comment>
<dbReference type="PANTHER" id="PTHR10926">
    <property type="entry name" value="CELL CYCLE CONTROL PROTEIN 50"/>
    <property type="match status" value="1"/>
</dbReference>
<keyword evidence="5 6" id="KW-0472">Membrane</keyword>
<evidence type="ECO:0000256" key="1">
    <source>
        <dbReference type="ARBA" id="ARBA00004370"/>
    </source>
</evidence>
<accession>A0A7E4W9U4</accession>
<dbReference type="AlphaFoldDB" id="A0A7E4W9U4"/>
<feature type="transmembrane region" description="Helical" evidence="7">
    <location>
        <begin position="331"/>
        <end position="357"/>
    </location>
</feature>
<evidence type="ECO:0000256" key="7">
    <source>
        <dbReference type="SAM" id="Phobius"/>
    </source>
</evidence>
<dbReference type="Proteomes" id="UP000492821">
    <property type="component" value="Unassembled WGS sequence"/>
</dbReference>
<dbReference type="PIRSF" id="PIRSF015840">
    <property type="entry name" value="DUF284_TM_euk"/>
    <property type="match status" value="1"/>
</dbReference>
<name>A0A7E4W9U4_PANRE</name>
<keyword evidence="8" id="KW-1185">Reference proteome</keyword>
<comment type="similarity">
    <text evidence="2 6">Belongs to the CDC50/LEM3 family.</text>
</comment>
<dbReference type="GO" id="GO:0005794">
    <property type="term" value="C:Golgi apparatus"/>
    <property type="evidence" value="ECO:0007669"/>
    <property type="project" value="TreeGrafter"/>
</dbReference>
<reference evidence="9" key="2">
    <citation type="submission" date="2020-10" db="UniProtKB">
        <authorList>
            <consortium name="WormBaseParasite"/>
        </authorList>
    </citation>
    <scope>IDENTIFICATION</scope>
</reference>
<feature type="transmembrane region" description="Helical" evidence="7">
    <location>
        <begin position="47"/>
        <end position="68"/>
    </location>
</feature>
<evidence type="ECO:0000256" key="5">
    <source>
        <dbReference type="ARBA" id="ARBA00023136"/>
    </source>
</evidence>
<keyword evidence="4 7" id="KW-1133">Transmembrane helix</keyword>
<dbReference type="Pfam" id="PF03381">
    <property type="entry name" value="CDC50"/>
    <property type="match status" value="1"/>
</dbReference>
<dbReference type="PANTHER" id="PTHR10926:SF23">
    <property type="entry name" value="CELL CYCLE CONTROL PROTEIN 50A"/>
    <property type="match status" value="1"/>
</dbReference>
<dbReference type="InterPro" id="IPR005045">
    <property type="entry name" value="CDC50/LEM3_fam"/>
</dbReference>
<sequence length="375" mass="43312">MRRLFNRRLETEDLPHIKRPGKKNKPPDSAWLQQKLTAYRPLLTFKYGLVIAVLVEIGLLAIGSLLWASADTAHEMVIDYTFCMNTNMTILPNPREPFSILLDTDNSNNVTCFYNLTLNDDYNGDVVFYYGMQDFYQNNRLYFRSRSDIQLQGAQLGFVEDCQPYKTGVDAANRALPIAPCGAVANSLFNDTFELFYYGKTQVKVPWSTKNLLSRAVKSKYQNPKGKDLCKAFANTVRPEAWSVDVCELDDGEGGKGFENFDFMVWMQTAALPTFRKLYRRLKRDGDPNFADGLPAGQYLLKIKYMYPVDEYNSRKRFIITKEEFHSQKSYFLPLCFFITAWCIFVAMLISGFLHFFRCASLQRGIHRVVQFFKS</sequence>
<dbReference type="GO" id="GO:0005886">
    <property type="term" value="C:plasma membrane"/>
    <property type="evidence" value="ECO:0007669"/>
    <property type="project" value="TreeGrafter"/>
</dbReference>
<keyword evidence="3 7" id="KW-0812">Transmembrane</keyword>
<evidence type="ECO:0000256" key="6">
    <source>
        <dbReference type="PIRNR" id="PIRNR015840"/>
    </source>
</evidence>
<evidence type="ECO:0000256" key="2">
    <source>
        <dbReference type="ARBA" id="ARBA00009457"/>
    </source>
</evidence>
<dbReference type="GO" id="GO:0005783">
    <property type="term" value="C:endoplasmic reticulum"/>
    <property type="evidence" value="ECO:0007669"/>
    <property type="project" value="TreeGrafter"/>
</dbReference>
<reference evidence="8" key="1">
    <citation type="journal article" date="2013" name="Genetics">
        <title>The draft genome and transcriptome of Panagrellus redivivus are shaped by the harsh demands of a free-living lifestyle.</title>
        <authorList>
            <person name="Srinivasan J."/>
            <person name="Dillman A.R."/>
            <person name="Macchietto M.G."/>
            <person name="Heikkinen L."/>
            <person name="Lakso M."/>
            <person name="Fracchia K.M."/>
            <person name="Antoshechkin I."/>
            <person name="Mortazavi A."/>
            <person name="Wong G."/>
            <person name="Sternberg P.W."/>
        </authorList>
    </citation>
    <scope>NUCLEOTIDE SEQUENCE [LARGE SCALE GENOMIC DNA]</scope>
    <source>
        <strain evidence="8">MT8872</strain>
    </source>
</reference>
<protein>
    <submittedName>
        <fullName evidence="9">Cell cycle control protein 50A</fullName>
    </submittedName>
</protein>
<dbReference type="WBParaSite" id="Pan_g8682.t1">
    <property type="protein sequence ID" value="Pan_g8682.t1"/>
    <property type="gene ID" value="Pan_g8682"/>
</dbReference>
<evidence type="ECO:0000256" key="4">
    <source>
        <dbReference type="ARBA" id="ARBA00022989"/>
    </source>
</evidence>
<evidence type="ECO:0000256" key="3">
    <source>
        <dbReference type="ARBA" id="ARBA00022692"/>
    </source>
</evidence>